<reference evidence="1 2" key="1">
    <citation type="journal article" date="2015" name="J. Microbiol.">
        <title>Sphingosinicella ginsenosidimutans sp. nov., with ginsenoside converting activity.</title>
        <authorList>
            <person name="Kim J.K."/>
            <person name="Kang M.S."/>
            <person name="Park S.C."/>
            <person name="Kim K.M."/>
            <person name="Choi K."/>
            <person name="Yoon M.H."/>
            <person name="Im W.T."/>
        </authorList>
    </citation>
    <scope>NUCLEOTIDE SEQUENCE [LARGE SCALE GENOMIC DNA]</scope>
    <source>
        <strain evidence="1 2">BS-11</strain>
    </source>
</reference>
<dbReference type="SUPFAM" id="SSF52091">
    <property type="entry name" value="SpoIIaa-like"/>
    <property type="match status" value="1"/>
</dbReference>
<name>A0A5C6TW36_9SPHN</name>
<dbReference type="Gene3D" id="3.40.50.10600">
    <property type="entry name" value="SpoIIaa-like domains"/>
    <property type="match status" value="1"/>
</dbReference>
<evidence type="ECO:0000313" key="1">
    <source>
        <dbReference type="EMBL" id="TXC64664.1"/>
    </source>
</evidence>
<dbReference type="Proteomes" id="UP000321249">
    <property type="component" value="Unassembled WGS sequence"/>
</dbReference>
<protein>
    <submittedName>
        <fullName evidence="1">STAS/SEC14 domain-containing protein</fullName>
    </submittedName>
</protein>
<sequence>MITYTSLTPRALEIVCEGHVTGADAREAFGRMERLIETAPRIDILADVREGIHIEFGAILEELRHLPMFRRMIGALDRIALVADPAWVRAVGRIESHLIPGVDYRVFDRDGAAAARAWILREGEGRASG</sequence>
<gene>
    <name evidence="1" type="ORF">FRZ32_14020</name>
</gene>
<proteinExistence type="predicted"/>
<dbReference type="InterPro" id="IPR021866">
    <property type="entry name" value="SpoIIAA-like"/>
</dbReference>
<dbReference type="AlphaFoldDB" id="A0A5C6TW36"/>
<dbReference type="InterPro" id="IPR036513">
    <property type="entry name" value="STAS_dom_sf"/>
</dbReference>
<comment type="caution">
    <text evidence="1">The sequence shown here is derived from an EMBL/GenBank/DDBJ whole genome shotgun (WGS) entry which is preliminary data.</text>
</comment>
<accession>A0A5C6TW36</accession>
<evidence type="ECO:0000313" key="2">
    <source>
        <dbReference type="Proteomes" id="UP000321249"/>
    </source>
</evidence>
<dbReference type="Pfam" id="PF11964">
    <property type="entry name" value="SpoIIAA-like"/>
    <property type="match status" value="1"/>
</dbReference>
<keyword evidence="2" id="KW-1185">Reference proteome</keyword>
<dbReference type="EMBL" id="VOQQ01000001">
    <property type="protein sequence ID" value="TXC64664.1"/>
    <property type="molecule type" value="Genomic_DNA"/>
</dbReference>
<dbReference type="OrthoDB" id="7619266at2"/>
<organism evidence="1 2">
    <name type="scientific">Allosphingosinicella ginsenosidimutans</name>
    <dbReference type="NCBI Taxonomy" id="1176539"/>
    <lineage>
        <taxon>Bacteria</taxon>
        <taxon>Pseudomonadati</taxon>
        <taxon>Pseudomonadota</taxon>
        <taxon>Alphaproteobacteria</taxon>
        <taxon>Sphingomonadales</taxon>
        <taxon>Sphingomonadaceae</taxon>
        <taxon>Allosphingosinicella</taxon>
    </lineage>
</organism>
<dbReference type="RefSeq" id="WP_147044087.1">
    <property type="nucleotide sequence ID" value="NZ_BAABIR010000001.1"/>
</dbReference>
<dbReference type="InterPro" id="IPR038396">
    <property type="entry name" value="SpoIIAA-like_sf"/>
</dbReference>